<accession>A0A183FPQ9</accession>
<evidence type="ECO:0000313" key="3">
    <source>
        <dbReference type="Proteomes" id="UP000050761"/>
    </source>
</evidence>
<dbReference type="EMBL" id="UZAH01026500">
    <property type="protein sequence ID" value="VDO81627.1"/>
    <property type="molecule type" value="Genomic_DNA"/>
</dbReference>
<gene>
    <name evidence="2" type="ORF">HPBE_LOCUS9633</name>
</gene>
<protein>
    <submittedName>
        <fullName evidence="2 4">Uncharacterized protein</fullName>
    </submittedName>
</protein>
<accession>A0A3P7ZC91</accession>
<evidence type="ECO:0000256" key="1">
    <source>
        <dbReference type="SAM" id="MobiDB-lite"/>
    </source>
</evidence>
<keyword evidence="3" id="KW-1185">Reference proteome</keyword>
<sequence length="141" mass="15295">MGNRLLREREEWNRTTQAASWGTSLGQSARSEKGNEEVRRNLLKRADNKRQAPVAVADDGAGDGTGRNKSTCSATALEISRDRQGKRSRERTRMRGDVLESPSTICCGADEVGAAVRQQLVAGLQPSPAMLAHTSLCSSLR</sequence>
<feature type="region of interest" description="Disordered" evidence="1">
    <location>
        <begin position="1"/>
        <end position="97"/>
    </location>
</feature>
<dbReference type="AlphaFoldDB" id="A0A183FPQ9"/>
<dbReference type="Proteomes" id="UP000050761">
    <property type="component" value="Unassembled WGS sequence"/>
</dbReference>
<feature type="compositionally biased region" description="Basic and acidic residues" evidence="1">
    <location>
        <begin position="1"/>
        <end position="13"/>
    </location>
</feature>
<organism evidence="3 4">
    <name type="scientific">Heligmosomoides polygyrus</name>
    <name type="common">Parasitic roundworm</name>
    <dbReference type="NCBI Taxonomy" id="6339"/>
    <lineage>
        <taxon>Eukaryota</taxon>
        <taxon>Metazoa</taxon>
        <taxon>Ecdysozoa</taxon>
        <taxon>Nematoda</taxon>
        <taxon>Chromadorea</taxon>
        <taxon>Rhabditida</taxon>
        <taxon>Rhabditina</taxon>
        <taxon>Rhabditomorpha</taxon>
        <taxon>Strongyloidea</taxon>
        <taxon>Heligmosomidae</taxon>
        <taxon>Heligmosomoides</taxon>
    </lineage>
</organism>
<reference evidence="2 3" key="1">
    <citation type="submission" date="2018-11" db="EMBL/GenBank/DDBJ databases">
        <authorList>
            <consortium name="Pathogen Informatics"/>
        </authorList>
    </citation>
    <scope>NUCLEOTIDE SEQUENCE [LARGE SCALE GENOMIC DNA]</scope>
</reference>
<evidence type="ECO:0000313" key="4">
    <source>
        <dbReference type="WBParaSite" id="HPBE_0000963001-mRNA-1"/>
    </source>
</evidence>
<feature type="compositionally biased region" description="Basic and acidic residues" evidence="1">
    <location>
        <begin position="79"/>
        <end position="97"/>
    </location>
</feature>
<dbReference type="WBParaSite" id="HPBE_0000963001-mRNA-1">
    <property type="protein sequence ID" value="HPBE_0000963001-mRNA-1"/>
    <property type="gene ID" value="HPBE_0000963001"/>
</dbReference>
<feature type="compositionally biased region" description="Basic and acidic residues" evidence="1">
    <location>
        <begin position="30"/>
        <end position="50"/>
    </location>
</feature>
<proteinExistence type="predicted"/>
<name>A0A183FPQ9_HELPZ</name>
<feature type="compositionally biased region" description="Polar residues" evidence="1">
    <location>
        <begin position="14"/>
        <end position="29"/>
    </location>
</feature>
<reference evidence="4" key="2">
    <citation type="submission" date="2019-09" db="UniProtKB">
        <authorList>
            <consortium name="WormBaseParasite"/>
        </authorList>
    </citation>
    <scope>IDENTIFICATION</scope>
</reference>
<evidence type="ECO:0000313" key="2">
    <source>
        <dbReference type="EMBL" id="VDO81627.1"/>
    </source>
</evidence>